<gene>
    <name evidence="1" type="ORF">FHS25_006649</name>
</gene>
<dbReference type="RefSeq" id="WP_077976392.1">
    <property type="nucleotide sequence ID" value="NZ_JABEQX010000020.1"/>
</dbReference>
<reference evidence="1 2" key="1">
    <citation type="submission" date="2020-08" db="EMBL/GenBank/DDBJ databases">
        <title>Genomic Encyclopedia of Type Strains, Phase III (KMG-III): the genomes of soil and plant-associated and newly described type strains.</title>
        <authorList>
            <person name="Whitman W."/>
        </authorList>
    </citation>
    <scope>NUCLEOTIDE SEQUENCE [LARGE SCALE GENOMIC DNA]</scope>
    <source>
        <strain evidence="1 2">CECT 8280</strain>
    </source>
</reference>
<evidence type="ECO:0000313" key="2">
    <source>
        <dbReference type="Proteomes" id="UP000542811"/>
    </source>
</evidence>
<evidence type="ECO:0000313" key="1">
    <source>
        <dbReference type="EMBL" id="MBB3166133.1"/>
    </source>
</evidence>
<sequence>MSRLILFPNDKSRGLLFDIRIRSELAIDMPQWSCGCFGYWISALAGNRILIGRNDWADWS</sequence>
<dbReference type="EMBL" id="JACHXX010000014">
    <property type="protein sequence ID" value="MBB3166133.1"/>
    <property type="molecule type" value="Genomic_DNA"/>
</dbReference>
<dbReference type="Proteomes" id="UP000542811">
    <property type="component" value="Unassembled WGS sequence"/>
</dbReference>
<organism evidence="1 2">
    <name type="scientific">Rhizobium laguerreae</name>
    <dbReference type="NCBI Taxonomy" id="1076926"/>
    <lineage>
        <taxon>Bacteria</taxon>
        <taxon>Pseudomonadati</taxon>
        <taxon>Pseudomonadota</taxon>
        <taxon>Alphaproteobacteria</taxon>
        <taxon>Hyphomicrobiales</taxon>
        <taxon>Rhizobiaceae</taxon>
        <taxon>Rhizobium/Agrobacterium group</taxon>
        <taxon>Rhizobium</taxon>
    </lineage>
</organism>
<name>A0ABR6GIJ6_9HYPH</name>
<proteinExistence type="predicted"/>
<keyword evidence="2" id="KW-1185">Reference proteome</keyword>
<accession>A0ABR6GIJ6</accession>
<protein>
    <submittedName>
        <fullName evidence="1">Uncharacterized protein</fullName>
    </submittedName>
</protein>
<comment type="caution">
    <text evidence="1">The sequence shown here is derived from an EMBL/GenBank/DDBJ whole genome shotgun (WGS) entry which is preliminary data.</text>
</comment>